<evidence type="ECO:0000256" key="1">
    <source>
        <dbReference type="SAM" id="Phobius"/>
    </source>
</evidence>
<accession>A0A517DYR7</accession>
<keyword evidence="3" id="KW-1185">Reference proteome</keyword>
<feature type="transmembrane region" description="Helical" evidence="1">
    <location>
        <begin position="19"/>
        <end position="37"/>
    </location>
</feature>
<keyword evidence="1" id="KW-0812">Transmembrane</keyword>
<proteinExistence type="predicted"/>
<keyword evidence="1" id="KW-0472">Membrane</keyword>
<evidence type="ECO:0000313" key="3">
    <source>
        <dbReference type="Proteomes" id="UP000320776"/>
    </source>
</evidence>
<gene>
    <name evidence="2" type="ORF">SPTER_39270</name>
</gene>
<dbReference type="KEGG" id="sted:SPTER_39270"/>
<evidence type="ECO:0000313" key="2">
    <source>
        <dbReference type="EMBL" id="QDR82499.1"/>
    </source>
</evidence>
<dbReference type="EMBL" id="CP036259">
    <property type="protein sequence ID" value="QDR82499.1"/>
    <property type="molecule type" value="Genomic_DNA"/>
</dbReference>
<keyword evidence="1" id="KW-1133">Transmembrane helix</keyword>
<reference evidence="2 3" key="1">
    <citation type="submission" date="2019-02" db="EMBL/GenBank/DDBJ databases">
        <title>Closed genome of Sporomusa termitida DSM 4440.</title>
        <authorList>
            <person name="Poehlein A."/>
            <person name="Daniel R."/>
        </authorList>
    </citation>
    <scope>NUCLEOTIDE SEQUENCE [LARGE SCALE GENOMIC DNA]</scope>
    <source>
        <strain evidence="2 3">DSM 4440</strain>
    </source>
</reference>
<name>A0A517DYR7_9FIRM</name>
<dbReference type="AlphaFoldDB" id="A0A517DYR7"/>
<dbReference type="Proteomes" id="UP000320776">
    <property type="component" value="Chromosome"/>
</dbReference>
<sequence length="176" mass="19468">MSPVAVKAGEFMITSWKSFLIGAVFMLVAVTAGYMVYTGTGNSFTGPEQEITDTPVPADRVTITPLPSLRIIHGIEVPFEGKVELRQAIAGRAARDVSIVNFQATGENADKSEIRIVWENGEIGTIHPGAQNTRFSADKRAVEIIVIGYSMHERKIFKDSRRQGTLTWEIRYEPVE</sequence>
<organism evidence="2 3">
    <name type="scientific">Sporomusa termitida</name>
    <dbReference type="NCBI Taxonomy" id="2377"/>
    <lineage>
        <taxon>Bacteria</taxon>
        <taxon>Bacillati</taxon>
        <taxon>Bacillota</taxon>
        <taxon>Negativicutes</taxon>
        <taxon>Selenomonadales</taxon>
        <taxon>Sporomusaceae</taxon>
        <taxon>Sporomusa</taxon>
    </lineage>
</organism>
<protein>
    <submittedName>
        <fullName evidence="2">Uncharacterized protein</fullName>
    </submittedName>
</protein>